<dbReference type="InterPro" id="IPR027417">
    <property type="entry name" value="P-loop_NTPase"/>
</dbReference>
<dbReference type="NCBIfam" id="TIGR00678">
    <property type="entry name" value="holB"/>
    <property type="match status" value="1"/>
</dbReference>
<dbReference type="PANTHER" id="PTHR11669:SF8">
    <property type="entry name" value="DNA POLYMERASE III SUBUNIT DELTA"/>
    <property type="match status" value="1"/>
</dbReference>
<dbReference type="SUPFAM" id="SSF52540">
    <property type="entry name" value="P-loop containing nucleoside triphosphate hydrolases"/>
    <property type="match status" value="1"/>
</dbReference>
<dbReference type="GO" id="GO:0008408">
    <property type="term" value="F:3'-5' exonuclease activity"/>
    <property type="evidence" value="ECO:0007669"/>
    <property type="project" value="InterPro"/>
</dbReference>
<gene>
    <name evidence="1" type="primary">holB</name>
    <name evidence="1" type="ORF">ENJ89_09540</name>
</gene>
<dbReference type="InterPro" id="IPR004622">
    <property type="entry name" value="DNA_pol_HolB"/>
</dbReference>
<dbReference type="GO" id="GO:0003887">
    <property type="term" value="F:DNA-directed DNA polymerase activity"/>
    <property type="evidence" value="ECO:0007669"/>
    <property type="project" value="UniProtKB-EC"/>
</dbReference>
<proteinExistence type="predicted"/>
<dbReference type="EMBL" id="DROD01000606">
    <property type="protein sequence ID" value="HHJ53424.1"/>
    <property type="molecule type" value="Genomic_DNA"/>
</dbReference>
<name>A0A7V5UFN3_CALAY</name>
<comment type="caution">
    <text evidence="1">The sequence shown here is derived from an EMBL/GenBank/DDBJ whole genome shotgun (WGS) entry which is preliminary data.</text>
</comment>
<dbReference type="GO" id="GO:0006261">
    <property type="term" value="P:DNA-templated DNA replication"/>
    <property type="evidence" value="ECO:0007669"/>
    <property type="project" value="TreeGrafter"/>
</dbReference>
<dbReference type="AlphaFoldDB" id="A0A7V5UFN3"/>
<accession>A0A7V5UFN3</accession>
<keyword evidence="1" id="KW-0808">Transferase</keyword>
<evidence type="ECO:0000313" key="1">
    <source>
        <dbReference type="EMBL" id="HHJ53424.1"/>
    </source>
</evidence>
<dbReference type="InterPro" id="IPR050238">
    <property type="entry name" value="DNA_Rep/Repair_Clamp_Loader"/>
</dbReference>
<reference evidence="1" key="1">
    <citation type="journal article" date="2020" name="mSystems">
        <title>Genome- and Community-Level Interaction Insights into Carbon Utilization and Element Cycling Functions of Hydrothermarchaeota in Hydrothermal Sediment.</title>
        <authorList>
            <person name="Zhou Z."/>
            <person name="Liu Y."/>
            <person name="Xu W."/>
            <person name="Pan J."/>
            <person name="Luo Z.H."/>
            <person name="Li M."/>
        </authorList>
    </citation>
    <scope>NUCLEOTIDE SEQUENCE [LARGE SCALE GENOMIC DNA]</scope>
    <source>
        <strain evidence="1">HyVt-527</strain>
    </source>
</reference>
<dbReference type="Pfam" id="PF13177">
    <property type="entry name" value="DNA_pol3_delta2"/>
    <property type="match status" value="1"/>
</dbReference>
<dbReference type="PANTHER" id="PTHR11669">
    <property type="entry name" value="REPLICATION FACTOR C / DNA POLYMERASE III GAMMA-TAU SUBUNIT"/>
    <property type="match status" value="1"/>
</dbReference>
<organism evidence="1">
    <name type="scientific">Caldithrix abyssi</name>
    <dbReference type="NCBI Taxonomy" id="187145"/>
    <lineage>
        <taxon>Bacteria</taxon>
        <taxon>Pseudomonadati</taxon>
        <taxon>Calditrichota</taxon>
        <taxon>Calditrichia</taxon>
        <taxon>Calditrichales</taxon>
        <taxon>Calditrichaceae</taxon>
        <taxon>Caldithrix</taxon>
    </lineage>
</organism>
<dbReference type="Gene3D" id="3.40.50.300">
    <property type="entry name" value="P-loop containing nucleotide triphosphate hydrolases"/>
    <property type="match status" value="1"/>
</dbReference>
<dbReference type="Proteomes" id="UP000886124">
    <property type="component" value="Unassembled WGS sequence"/>
</dbReference>
<sequence length="366" mass="42410">MKLFNNAIVQERVKNFFIHAINHNRLAHAYIFYGQEGRGKEAFAFELAKALNCAHPEQRPCNECPSCVKINKRNHPDVRYVFPVPQKTKTEKITDILHKKAKNPYLGAELPGHKNISIETIRELKNESRYGGFEARRRVFIIDGAEYLSREAANSFLKLLEEPPEDLLIILITSDYHHLLDTIRSRCQPVYFPAFSDDQIKEIITRYDSSAENQDMLIHLAQSNVKKIFTMLHSDYDQRKEQVYRFIKAVAADDLLQVNEIIEQLTQRRDKNYIIEFLDLVVLWLQDAFRYLNTGRTDVFTNIDYQTPITKFAEYYAASDLGAVITLVLAVRDHIGWNAHPALTLMKLAIEMHEKLVVNESVKEAV</sequence>
<keyword evidence="1" id="KW-0548">Nucleotidyltransferase</keyword>
<protein>
    <submittedName>
        <fullName evidence="1">DNA polymerase III subunit delta</fullName>
        <ecNumber evidence="1">2.7.7.7</ecNumber>
    </submittedName>
</protein>
<dbReference type="EC" id="2.7.7.7" evidence="1"/>